<evidence type="ECO:0000256" key="1">
    <source>
        <dbReference type="ARBA" id="ARBA00022468"/>
    </source>
</evidence>
<dbReference type="FunFam" id="1.10.472.80:FF:000033">
    <property type="entry name" value="TBC1 domain family member 9B isoform X1"/>
    <property type="match status" value="1"/>
</dbReference>
<dbReference type="Pfam" id="PF00566">
    <property type="entry name" value="RabGAP-TBC"/>
    <property type="match status" value="1"/>
</dbReference>
<dbReference type="Proteomes" id="UP000437017">
    <property type="component" value="Unassembled WGS sequence"/>
</dbReference>
<comment type="caution">
    <text evidence="6">The sequence shown here is derived from an EMBL/GenBank/DDBJ whole genome shotgun (WGS) entry which is preliminary data.</text>
</comment>
<feature type="region of interest" description="Disordered" evidence="3">
    <location>
        <begin position="329"/>
        <end position="362"/>
    </location>
</feature>
<dbReference type="SMART" id="SM00568">
    <property type="entry name" value="GRAM"/>
    <property type="match status" value="1"/>
</dbReference>
<dbReference type="Gene3D" id="1.10.8.270">
    <property type="entry name" value="putative rabgap domain of human tbc1 domain family member 14 like domains"/>
    <property type="match status" value="1"/>
</dbReference>
<keyword evidence="1" id="KW-0343">GTPase activation</keyword>
<dbReference type="InterPro" id="IPR035969">
    <property type="entry name" value="Rab-GAP_TBC_sf"/>
</dbReference>
<dbReference type="GO" id="GO:0005509">
    <property type="term" value="F:calcium ion binding"/>
    <property type="evidence" value="ECO:0007669"/>
    <property type="project" value="InterPro"/>
</dbReference>
<dbReference type="SUPFAM" id="SSF47923">
    <property type="entry name" value="Ypt/Rab-GAP domain of gyp1p"/>
    <property type="match status" value="2"/>
</dbReference>
<dbReference type="CDD" id="cd13351">
    <property type="entry name" value="PH-GRAM1_TCB1D9_TCB1D9B"/>
    <property type="match status" value="1"/>
</dbReference>
<dbReference type="GO" id="GO:0003008">
    <property type="term" value="P:system process"/>
    <property type="evidence" value="ECO:0007669"/>
    <property type="project" value="UniProtKB-ARBA"/>
</dbReference>
<dbReference type="InterPro" id="IPR004182">
    <property type="entry name" value="GRAM"/>
</dbReference>
<sequence length="1152" mass="130168">LLVGTLDVVLDSSARVAPYRILHQTQDSQVYWTVACGSSRKEITKHWEWLENNLLQTLSIFDNEEDITTFVKGKIHGIIAEENKNLQPQGDEDPGKFKEAELKMRKQFGMPEGEKLVNYYSCSYWKGRVPRQGWLYLTVNHLCFYSFLLGKEVSLVVQWVDVTRLEKNATLLFPESIRVDTRDQELFFSMFLNISETFKLMEQLANLAMRQLLDSEGFLEDKALPRPPRPHRNISALKRDLPSSPFTGSLRGKGARPQETALRRSEVSATLSVGIGRQRNDSLGLAPPEHSVLTLPLQLQGKPAELRLLAAPMGLGRERCLRGQGHRRGEELATGPLPHTAIGLASEDPHEPESNVETEGMRPPCECASPNSCPLFYLPHLGFTRDLDARAKNECYRATKEEDACHLIIPLREVTIVEKADSSSVLPSPLSISTKSKMTFLFANLKDRDFLVQRISDFLQKMPSKPPGNSRAGRKASIVDSAPEGSHAQEAPTASQGLLKLFQRNTPMEDLGAKGAKEKMKEESWNIHFFEFGRGMCMYRTTRTRELVLKGIPESLRGELWLLFSGAWNEMVTHPGYYAELVEKSTGKNSLATEEIERDLHRSMPEHPAFQNELGIAALRRVLTAYAFRNPTIGYCQAMNIVTSVLLLYGSEEEAFWLLVALCERMLPDYYNTRVVGALVDQGIFEELTRDFLPQLSEKMQDLGVISSISLSWFLTLFLSVMPFESAAVIVDCFFYEGIKVILQVALAILDANMEQLLGCSDEGEAMTVLGRYLDNVVNKQSVSPPIPHLHALLTSGDDPPEEVDIFDLLKVSYEKFSSLRAEDIEQMRFKQRLKVIQSLEDTAKRSVVRMGPGSHGPRVQAGARVRAIPGDVGFSIEELEDLYMVFKAKQLASQYWGSSHPAAVRRDPSLPYLEQYRIDTNQFRELFTSLTPWACGSHTPVLAGRMFRLLDENKDSLINFKEFVTGMSRMYHGDLTEKLKVLYKLHLPPASPLASDLDLFLPWEAQEALQQEEQEGAGNNIQEKRGEEKGTSPPDYRHYLRMWAKEKEVQKETIKDLPKMNQVGPIRTHNRCFWKILTEAEPSHPAPHHRPSTPWNVGILLPTFRTSSQAAVRDCSRRTRGQLLQGLVQNTPLVMTCFGLIGIREPEEHWG</sequence>
<dbReference type="Pfam" id="PF02893">
    <property type="entry name" value="GRAM"/>
    <property type="match status" value="1"/>
</dbReference>
<organism evidence="6 7">
    <name type="scientific">Balaenoptera physalus</name>
    <name type="common">Fin whale</name>
    <name type="synonym">Balaena physalus</name>
    <dbReference type="NCBI Taxonomy" id="9770"/>
    <lineage>
        <taxon>Eukaryota</taxon>
        <taxon>Metazoa</taxon>
        <taxon>Chordata</taxon>
        <taxon>Craniata</taxon>
        <taxon>Vertebrata</taxon>
        <taxon>Euteleostomi</taxon>
        <taxon>Mammalia</taxon>
        <taxon>Eutheria</taxon>
        <taxon>Laurasiatheria</taxon>
        <taxon>Artiodactyla</taxon>
        <taxon>Whippomorpha</taxon>
        <taxon>Cetacea</taxon>
        <taxon>Mysticeti</taxon>
        <taxon>Balaenopteridae</taxon>
        <taxon>Balaenoptera</taxon>
    </lineage>
</organism>
<keyword evidence="7" id="KW-1185">Reference proteome</keyword>
<accession>A0A643BP96</accession>
<dbReference type="FunFam" id="1.10.8.270:FF:000002">
    <property type="entry name" value="TBC1 domain family member 9B"/>
    <property type="match status" value="1"/>
</dbReference>
<dbReference type="EMBL" id="SGJD01006509">
    <property type="protein sequence ID" value="KAB0389791.1"/>
    <property type="molecule type" value="Genomic_DNA"/>
</dbReference>
<reference evidence="6 7" key="1">
    <citation type="journal article" date="2019" name="PLoS ONE">
        <title>Genomic analyses reveal an absence of contemporary introgressive admixture between fin whales and blue whales, despite known hybrids.</title>
        <authorList>
            <person name="Westbury M.V."/>
            <person name="Petersen B."/>
            <person name="Lorenzen E.D."/>
        </authorList>
    </citation>
    <scope>NUCLEOTIDE SEQUENCE [LARGE SCALE GENOMIC DNA]</scope>
    <source>
        <strain evidence="6">FinWhale-01</strain>
    </source>
</reference>
<feature type="compositionally biased region" description="Basic and acidic residues" evidence="3">
    <location>
        <begin position="1023"/>
        <end position="1036"/>
    </location>
</feature>
<name>A0A643BP96_BALPH</name>
<dbReference type="FunFam" id="2.30.29.30:FF:000013">
    <property type="entry name" value="Putative TBC1 domain family member 8B"/>
    <property type="match status" value="1"/>
</dbReference>
<feature type="domain" description="Rab-GAP TBC" evidence="4">
    <location>
        <begin position="551"/>
        <end position="738"/>
    </location>
</feature>
<dbReference type="PROSITE" id="PS50086">
    <property type="entry name" value="TBC_RABGAP"/>
    <property type="match status" value="1"/>
</dbReference>
<evidence type="ECO:0000313" key="7">
    <source>
        <dbReference type="Proteomes" id="UP000437017"/>
    </source>
</evidence>
<dbReference type="FunFam" id="1.10.238.10:FF:000119">
    <property type="entry name" value="TBC1 domain family member 9"/>
    <property type="match status" value="1"/>
</dbReference>
<feature type="non-terminal residue" evidence="6">
    <location>
        <position position="1152"/>
    </location>
</feature>
<evidence type="ECO:0000256" key="3">
    <source>
        <dbReference type="SAM" id="MobiDB-lite"/>
    </source>
</evidence>
<feature type="region of interest" description="Disordered" evidence="3">
    <location>
        <begin position="1013"/>
        <end position="1036"/>
    </location>
</feature>
<feature type="domain" description="EF-hand" evidence="5">
    <location>
        <begin position="946"/>
        <end position="974"/>
    </location>
</feature>
<evidence type="ECO:0000313" key="6">
    <source>
        <dbReference type="EMBL" id="KAB0389791.1"/>
    </source>
</evidence>
<dbReference type="PROSITE" id="PS50222">
    <property type="entry name" value="EF_HAND_2"/>
    <property type="match status" value="1"/>
</dbReference>
<dbReference type="Gene3D" id="2.30.29.30">
    <property type="entry name" value="Pleckstrin-homology domain (PH domain)/Phosphotyrosine-binding domain (PTB)"/>
    <property type="match status" value="2"/>
</dbReference>
<protein>
    <recommendedName>
        <fullName evidence="8">Rab-GAP TBC domain-containing protein</fullName>
    </recommendedName>
</protein>
<evidence type="ECO:0000259" key="4">
    <source>
        <dbReference type="PROSITE" id="PS50086"/>
    </source>
</evidence>
<evidence type="ECO:0000259" key="5">
    <source>
        <dbReference type="PROSITE" id="PS50222"/>
    </source>
</evidence>
<gene>
    <name evidence="6" type="ORF">E2I00_018399</name>
</gene>
<feature type="non-terminal residue" evidence="6">
    <location>
        <position position="1"/>
    </location>
</feature>
<dbReference type="SMART" id="SM00054">
    <property type="entry name" value="EFh"/>
    <property type="match status" value="1"/>
</dbReference>
<dbReference type="PANTHER" id="PTHR47666:SF5">
    <property type="entry name" value="TBC1 DOMAIN FAMILY MEMBER 9B"/>
    <property type="match status" value="1"/>
</dbReference>
<evidence type="ECO:0008006" key="8">
    <source>
        <dbReference type="Google" id="ProtNLM"/>
    </source>
</evidence>
<dbReference type="OrthoDB" id="17687at2759"/>
<dbReference type="InterPro" id="IPR000195">
    <property type="entry name" value="Rab-GAP-TBC_dom"/>
</dbReference>
<dbReference type="AlphaFoldDB" id="A0A643BP96"/>
<dbReference type="SMART" id="SM00164">
    <property type="entry name" value="TBC"/>
    <property type="match status" value="1"/>
</dbReference>
<dbReference type="InterPro" id="IPR002048">
    <property type="entry name" value="EF_hand_dom"/>
</dbReference>
<dbReference type="GO" id="GO:0005096">
    <property type="term" value="F:GTPase activator activity"/>
    <property type="evidence" value="ECO:0007669"/>
    <property type="project" value="UniProtKB-KW"/>
</dbReference>
<dbReference type="InterPro" id="IPR011992">
    <property type="entry name" value="EF-hand-dom_pair"/>
</dbReference>
<proteinExistence type="predicted"/>
<dbReference type="InterPro" id="IPR036014">
    <property type="entry name" value="TCB1D9/TCB1D9B_PH-GRAM1"/>
</dbReference>
<feature type="region of interest" description="Disordered" evidence="3">
    <location>
        <begin position="243"/>
        <end position="265"/>
    </location>
</feature>
<evidence type="ECO:0000256" key="2">
    <source>
        <dbReference type="ARBA" id="ARBA00022737"/>
    </source>
</evidence>
<dbReference type="Gene3D" id="1.10.238.10">
    <property type="entry name" value="EF-hand"/>
    <property type="match status" value="1"/>
</dbReference>
<dbReference type="InterPro" id="IPR011993">
    <property type="entry name" value="PH-like_dom_sf"/>
</dbReference>
<dbReference type="PANTHER" id="PTHR47666">
    <property type="entry name" value="PROTEIN VASCULAR ASSOCIATED DEATH 1, CHLOROPLASTIC"/>
    <property type="match status" value="1"/>
</dbReference>
<keyword evidence="2" id="KW-0677">Repeat</keyword>
<dbReference type="Gene3D" id="1.10.10.750">
    <property type="entry name" value="Ypt/Rab-GAP domain of gyp1p, domain 1"/>
    <property type="match status" value="1"/>
</dbReference>
<dbReference type="SUPFAM" id="SSF47473">
    <property type="entry name" value="EF-hand"/>
    <property type="match status" value="1"/>
</dbReference>
<dbReference type="Gene3D" id="1.10.472.80">
    <property type="entry name" value="Ypt/Rab-GAP domain of gyp1p, domain 3"/>
    <property type="match status" value="1"/>
</dbReference>